<protein>
    <submittedName>
        <fullName evidence="5">Jg25899 protein</fullName>
    </submittedName>
</protein>
<reference evidence="5" key="1">
    <citation type="submission" date="2022-03" db="EMBL/GenBank/DDBJ databases">
        <authorList>
            <person name="Lindestad O."/>
        </authorList>
    </citation>
    <scope>NUCLEOTIDE SEQUENCE</scope>
</reference>
<dbReference type="InterPro" id="IPR022682">
    <property type="entry name" value="Calpain_domain_III"/>
</dbReference>
<dbReference type="SMART" id="SM00230">
    <property type="entry name" value="CysPc"/>
    <property type="match status" value="1"/>
</dbReference>
<dbReference type="GO" id="GO:0004198">
    <property type="term" value="F:calcium-dependent cysteine-type endopeptidase activity"/>
    <property type="evidence" value="ECO:0007669"/>
    <property type="project" value="InterPro"/>
</dbReference>
<dbReference type="Gene3D" id="2.60.120.380">
    <property type="match status" value="1"/>
</dbReference>
<comment type="caution">
    <text evidence="2">Lacks conserved residue(s) required for the propagation of feature annotation.</text>
</comment>
<dbReference type="Proteomes" id="UP000838756">
    <property type="component" value="Unassembled WGS sequence"/>
</dbReference>
<name>A0A8S4QP50_9NEOP</name>
<dbReference type="SMART" id="SM00720">
    <property type="entry name" value="calpain_III"/>
    <property type="match status" value="1"/>
</dbReference>
<dbReference type="InterPro" id="IPR002048">
    <property type="entry name" value="EF_hand_dom"/>
</dbReference>
<accession>A0A8S4QP50</accession>
<dbReference type="Gene3D" id="3.90.70.10">
    <property type="entry name" value="Cysteine proteinases"/>
    <property type="match status" value="1"/>
</dbReference>
<dbReference type="OrthoDB" id="424753at2759"/>
<dbReference type="InterPro" id="IPR001300">
    <property type="entry name" value="Peptidase_C2_calpain_cat"/>
</dbReference>
<feature type="domain" description="EF-hand" evidence="4">
    <location>
        <begin position="470"/>
        <end position="505"/>
    </location>
</feature>
<dbReference type="CDD" id="cd00044">
    <property type="entry name" value="CysPc"/>
    <property type="match status" value="1"/>
</dbReference>
<dbReference type="InterPro" id="IPR022683">
    <property type="entry name" value="Calpain_III"/>
</dbReference>
<organism evidence="5 6">
    <name type="scientific">Pararge aegeria aegeria</name>
    <dbReference type="NCBI Taxonomy" id="348720"/>
    <lineage>
        <taxon>Eukaryota</taxon>
        <taxon>Metazoa</taxon>
        <taxon>Ecdysozoa</taxon>
        <taxon>Arthropoda</taxon>
        <taxon>Hexapoda</taxon>
        <taxon>Insecta</taxon>
        <taxon>Pterygota</taxon>
        <taxon>Neoptera</taxon>
        <taxon>Endopterygota</taxon>
        <taxon>Lepidoptera</taxon>
        <taxon>Glossata</taxon>
        <taxon>Ditrysia</taxon>
        <taxon>Papilionoidea</taxon>
        <taxon>Nymphalidae</taxon>
        <taxon>Satyrinae</taxon>
        <taxon>Satyrini</taxon>
        <taxon>Parargina</taxon>
        <taxon>Pararge</taxon>
    </lineage>
</organism>
<comment type="caution">
    <text evidence="5">The sequence shown here is derived from an EMBL/GenBank/DDBJ whole genome shotgun (WGS) entry which is preliminary data.</text>
</comment>
<dbReference type="CDD" id="cd00214">
    <property type="entry name" value="Calpain_III"/>
    <property type="match status" value="1"/>
</dbReference>
<evidence type="ECO:0000313" key="6">
    <source>
        <dbReference type="Proteomes" id="UP000838756"/>
    </source>
</evidence>
<dbReference type="InterPro" id="IPR038765">
    <property type="entry name" value="Papain-like_cys_pep_sf"/>
</dbReference>
<sequence>ELYANPKFILDCNDTFDVVTGRLGDKWLLSCVGVLYLCKGLFYRVVPADQRIDTNYAGVFRFRLWWCGQWVEVLVDDRLPTVHGKLAFMHCSHSEQLWPALLEKAYAKMHGSYEALKYGNLLDGLADLTGGITESLNVSDLTDAASLHNLMKTTSIVTAYRLPNAVTHSVKNIESGMNYRLYNVERIDTTEGPIYMVRLARPLAPGDTHITHFILDHEMWSSIPVHERERLTSTTKGFWMLYSDFVSMFSRVEMVHLDVETCKAETSLADKQKWQVKSHQGRWKKGVSAGGCRNHVNFFHMNPQIQVVLNEPDTVIISLNQHSIMEPKVIGFSVYKISKCLTETASPLFFKKTKSSINSQYTNSRQVSERCLLDSGAYLVIPTTFEPRQEANFSLRVYSIRQLKMRVLDCAPLMLKAAILKAPPGVESNSFAQYESQFLQLADEHKTINAFELQELLERCLPNDYIKSCATMETCRQIVLSMEKDGSGRITLSDFKDLICSLKHWQMVFRSHAPEKMSVLRIERFRDALREVGFAIPERALSLLVLKYMRKDGMLRFGDFVSAVVLLHRAFHMFFTNCSTSSFKVNLTFAEWLKSALTC</sequence>
<dbReference type="AlphaFoldDB" id="A0A8S4QP50"/>
<dbReference type="SUPFAM" id="SSF47473">
    <property type="entry name" value="EF-hand"/>
    <property type="match status" value="1"/>
</dbReference>
<dbReference type="PRINTS" id="PR00704">
    <property type="entry name" value="CALPAIN"/>
</dbReference>
<dbReference type="Pfam" id="PF00648">
    <property type="entry name" value="Peptidase_C2"/>
    <property type="match status" value="1"/>
</dbReference>
<dbReference type="InterPro" id="IPR011992">
    <property type="entry name" value="EF-hand-dom_pair"/>
</dbReference>
<dbReference type="SUPFAM" id="SSF49758">
    <property type="entry name" value="Calpain large subunit, middle domain (domain III)"/>
    <property type="match status" value="1"/>
</dbReference>
<dbReference type="PANTHER" id="PTHR10183">
    <property type="entry name" value="CALPAIN"/>
    <property type="match status" value="1"/>
</dbReference>
<dbReference type="Gene3D" id="1.10.238.10">
    <property type="entry name" value="EF-hand"/>
    <property type="match status" value="1"/>
</dbReference>
<dbReference type="InterPro" id="IPR033883">
    <property type="entry name" value="C2_III"/>
</dbReference>
<feature type="domain" description="Calpain catalytic" evidence="3">
    <location>
        <begin position="1"/>
        <end position="258"/>
    </location>
</feature>
<dbReference type="GO" id="GO:0006508">
    <property type="term" value="P:proteolysis"/>
    <property type="evidence" value="ECO:0007669"/>
    <property type="project" value="InterPro"/>
</dbReference>
<dbReference type="EMBL" id="CAKXAJ010011936">
    <property type="protein sequence ID" value="CAH2215537.1"/>
    <property type="molecule type" value="Genomic_DNA"/>
</dbReference>
<evidence type="ECO:0000313" key="5">
    <source>
        <dbReference type="EMBL" id="CAH2215537.1"/>
    </source>
</evidence>
<gene>
    <name evidence="5" type="primary">jg25899</name>
    <name evidence="5" type="ORF">PAEG_LOCUS3670</name>
</gene>
<dbReference type="PANTHER" id="PTHR10183:SF394">
    <property type="entry name" value="CALPAIN-C"/>
    <property type="match status" value="1"/>
</dbReference>
<comment type="similarity">
    <text evidence="1">Belongs to the peptidase C2 family.</text>
</comment>
<keyword evidence="6" id="KW-1185">Reference proteome</keyword>
<dbReference type="InterPro" id="IPR036213">
    <property type="entry name" value="Calpain_III_sf"/>
</dbReference>
<dbReference type="PROSITE" id="PS50203">
    <property type="entry name" value="CALPAIN_CAT"/>
    <property type="match status" value="1"/>
</dbReference>
<evidence type="ECO:0000256" key="2">
    <source>
        <dbReference type="PROSITE-ProRule" id="PRU00239"/>
    </source>
</evidence>
<proteinExistence type="inferred from homology"/>
<evidence type="ECO:0000259" key="3">
    <source>
        <dbReference type="PROSITE" id="PS50203"/>
    </source>
</evidence>
<feature type="non-terminal residue" evidence="5">
    <location>
        <position position="1"/>
    </location>
</feature>
<dbReference type="SUPFAM" id="SSF54001">
    <property type="entry name" value="Cysteine proteinases"/>
    <property type="match status" value="1"/>
</dbReference>
<dbReference type="GO" id="GO:0005737">
    <property type="term" value="C:cytoplasm"/>
    <property type="evidence" value="ECO:0007669"/>
    <property type="project" value="TreeGrafter"/>
</dbReference>
<dbReference type="Pfam" id="PF01067">
    <property type="entry name" value="Calpain_III"/>
    <property type="match status" value="1"/>
</dbReference>
<dbReference type="PROSITE" id="PS50222">
    <property type="entry name" value="EF_HAND_2"/>
    <property type="match status" value="1"/>
</dbReference>
<dbReference type="InterPro" id="IPR022684">
    <property type="entry name" value="Calpain_cysteine_protease"/>
</dbReference>
<dbReference type="GO" id="GO:0005509">
    <property type="term" value="F:calcium ion binding"/>
    <property type="evidence" value="ECO:0007669"/>
    <property type="project" value="InterPro"/>
</dbReference>
<evidence type="ECO:0000259" key="4">
    <source>
        <dbReference type="PROSITE" id="PS50222"/>
    </source>
</evidence>
<evidence type="ECO:0000256" key="1">
    <source>
        <dbReference type="ARBA" id="ARBA00007623"/>
    </source>
</evidence>